<gene>
    <name evidence="1" type="ORF">BHC46_03180</name>
</gene>
<dbReference type="EMBL" id="MEIP01000012">
    <property type="protein sequence ID" value="PIT48725.1"/>
    <property type="molecule type" value="Genomic_DNA"/>
</dbReference>
<accession>A0A2N9XK70</accession>
<sequence>MSERDITKITDYPLIQKLAQSLWQRETYGHGVAIMVGAGFSRCAATTMDKSKVLPLWGNLAKKIAGELGESEQIDPLRLAQMYQDYFGKQQLYDLLKNEIDDEIWEPAELYQQLLTLPWTEVLTTNWDTLLERAAKNIHEPIYDIVSKQEDLASCYTPRIVKLHGTINISNDLIFTQEDYRCYPQKYGIFVNFVRQVFVENELCLIGFSGDDPNFLQWIGWVRDNLQTNVRRIYLVGALNLSAAKRKYLESLNVAPIDLSALVADIDNRDLQHKTAIELFLSKLSQLEVKEVWNWKPIRLNKLSNDDFIGMINEKDQIAPEEILSALIKDRESYPEWIICPGPLRSMINIQISEFRAIVSDLSELNEIIRSRMLYELVWRYEIIFHYNIDKDFRTMLLAICDPDSECGISKKQQLEIALYLLKYTRIAEKNAEQQEIIDKTSKILKENSEYWSESLVELAYYQILVARDELNYPLMEELLDKINGVDPIWKLRKAFILSEIALYEESANLIDEAYQELALSYRNNRNSIFILSRLAWAHLLKSVADKALRKNNVLEFSSSKYSQQKCDPFDTIYFLRSEVSDYLEKQKKPMIEPLFEPGRFKDNSKKVQFTDLIKIHPATQFDSVCNTVGLPIRWRNHAYTSNIAFDIANLIEISNWHRFFLLIHITDDDKSEQLRKIFTRLKIAQMPCDEADKIVQCCFKAIGYWTEKRINIPNSKQQEESTLIYLHVFIEILARFQVRLSLDEAKKYYSFALELAKDQHCIYLCLKNSINNLLNYSLMSIPIAQHNELLVDALSFPDINNWLNPVIHYPGERKEDKELDLTIDFLINHIHNEKQNSKLNIQILDRLLPLIETGFLSEDERSQLVSNIYGQNFDYKQLPYTNEIYPSFFLKIPPEEDTKQICSLIQNEVFSEQPSDDLIFLNKLINTLLYTKDGLIPSKKQAIDYFDYFTSWKHNKDLNDLGMIFMGVDSNTIARYICQILYYLSPYLPKEFLNQNNFDKLYRFYLENDASPYIIRAFIPFVLIDAQWNEQIITMIKKGLKSKVELVVGDAAYAILDWGSKLSDKTVIRPLIDKLIYRVESARLIGLINILPVINEMLNKDWLTEQDIHVLIENLPEIYTDSSYINFNDEDSEAITVSRIRVACVKLARDILKRSNATIPELQNILEEARNDALPEVRFAERDEYFE</sequence>
<evidence type="ECO:0000313" key="2">
    <source>
        <dbReference type="Proteomes" id="UP000229970"/>
    </source>
</evidence>
<dbReference type="AlphaFoldDB" id="A0A2N9XK70"/>
<dbReference type="RefSeq" id="WP_100138923.1">
    <property type="nucleotide sequence ID" value="NZ_MEIP01000012.1"/>
</dbReference>
<proteinExistence type="predicted"/>
<protein>
    <submittedName>
        <fullName evidence="1">Uncharacterized protein</fullName>
    </submittedName>
</protein>
<dbReference type="Pfam" id="PF13289">
    <property type="entry name" value="SIR2_2"/>
    <property type="match status" value="1"/>
</dbReference>
<reference evidence="1 2" key="1">
    <citation type="journal article" date="2017" name="MBio">
        <title>Type VI secretion-mediated competition in the bee gut microbiome.</title>
        <authorList>
            <person name="Steele M.I."/>
            <person name="Kwong W.K."/>
            <person name="Powell J.E."/>
            <person name="Whiteley M."/>
            <person name="Moran N.A."/>
        </authorList>
    </citation>
    <scope>NUCLEOTIDE SEQUENCE [LARGE SCALE GENOMIC DNA]</scope>
    <source>
        <strain evidence="1 2">Ruf1-X</strain>
    </source>
</reference>
<evidence type="ECO:0000313" key="1">
    <source>
        <dbReference type="EMBL" id="PIT48725.1"/>
    </source>
</evidence>
<comment type="caution">
    <text evidence="1">The sequence shown here is derived from an EMBL/GenBank/DDBJ whole genome shotgun (WGS) entry which is preliminary data.</text>
</comment>
<organism evidence="1 2">
    <name type="scientific">Snodgrassella alvi</name>
    <dbReference type="NCBI Taxonomy" id="1196083"/>
    <lineage>
        <taxon>Bacteria</taxon>
        <taxon>Pseudomonadati</taxon>
        <taxon>Pseudomonadota</taxon>
        <taxon>Betaproteobacteria</taxon>
        <taxon>Neisseriales</taxon>
        <taxon>Neisseriaceae</taxon>
        <taxon>Snodgrassella</taxon>
    </lineage>
</organism>
<dbReference type="Proteomes" id="UP000229970">
    <property type="component" value="Unassembled WGS sequence"/>
</dbReference>
<name>A0A2N9XK70_9NEIS</name>